<dbReference type="InterPro" id="IPR050173">
    <property type="entry name" value="ABC_transporter_C-like"/>
</dbReference>
<proteinExistence type="predicted"/>
<dbReference type="Gene3D" id="3.40.50.300">
    <property type="entry name" value="P-loop containing nucleotide triphosphate hydrolases"/>
    <property type="match status" value="2"/>
</dbReference>
<dbReference type="PANTHER" id="PTHR24223:SF399">
    <property type="entry name" value="ABC TRANSPORTER ATNG"/>
    <property type="match status" value="1"/>
</dbReference>
<dbReference type="SUPFAM" id="SSF52540">
    <property type="entry name" value="P-loop containing nucleoside triphosphate hydrolases"/>
    <property type="match status" value="1"/>
</dbReference>
<dbReference type="InterPro" id="IPR027417">
    <property type="entry name" value="P-loop_NTPase"/>
</dbReference>
<reference evidence="5 6" key="1">
    <citation type="submission" date="2019-04" db="EMBL/GenBank/DDBJ databases">
        <title>Friends and foes A comparative genomics study of 23 Aspergillus species from section Flavi.</title>
        <authorList>
            <consortium name="DOE Joint Genome Institute"/>
            <person name="Kjaerbolling I."/>
            <person name="Vesth T."/>
            <person name="Frisvad J.C."/>
            <person name="Nybo J.L."/>
            <person name="Theobald S."/>
            <person name="Kildgaard S."/>
            <person name="Isbrandt T."/>
            <person name="Kuo A."/>
            <person name="Sato A."/>
            <person name="Lyhne E.K."/>
            <person name="Kogle M.E."/>
            <person name="Wiebenga A."/>
            <person name="Kun R.S."/>
            <person name="Lubbers R.J."/>
            <person name="Makela M.R."/>
            <person name="Barry K."/>
            <person name="Chovatia M."/>
            <person name="Clum A."/>
            <person name="Daum C."/>
            <person name="Haridas S."/>
            <person name="He G."/>
            <person name="LaButti K."/>
            <person name="Lipzen A."/>
            <person name="Mondo S."/>
            <person name="Riley R."/>
            <person name="Salamov A."/>
            <person name="Simmons B.A."/>
            <person name="Magnuson J.K."/>
            <person name="Henrissat B."/>
            <person name="Mortensen U.H."/>
            <person name="Larsen T.O."/>
            <person name="Devries R.P."/>
            <person name="Grigoriev I.V."/>
            <person name="Machida M."/>
            <person name="Baker S.E."/>
            <person name="Andersen M.R."/>
        </authorList>
    </citation>
    <scope>NUCLEOTIDE SEQUENCE [LARGE SCALE GENOMIC DNA]</scope>
    <source>
        <strain evidence="5 6">CBS 151.66</strain>
    </source>
</reference>
<evidence type="ECO:0000256" key="1">
    <source>
        <dbReference type="ARBA" id="ARBA00022741"/>
    </source>
</evidence>
<dbReference type="Proteomes" id="UP000326565">
    <property type="component" value="Unassembled WGS sequence"/>
</dbReference>
<organism evidence="5 6">
    <name type="scientific">Aspergillus leporis</name>
    <dbReference type="NCBI Taxonomy" id="41062"/>
    <lineage>
        <taxon>Eukaryota</taxon>
        <taxon>Fungi</taxon>
        <taxon>Dikarya</taxon>
        <taxon>Ascomycota</taxon>
        <taxon>Pezizomycotina</taxon>
        <taxon>Eurotiomycetes</taxon>
        <taxon>Eurotiomycetidae</taxon>
        <taxon>Eurotiales</taxon>
        <taxon>Aspergillaceae</taxon>
        <taxon>Aspergillus</taxon>
        <taxon>Aspergillus subgen. Circumdati</taxon>
    </lineage>
</organism>
<dbReference type="PANTHER" id="PTHR24223">
    <property type="entry name" value="ATP-BINDING CASSETTE SUB-FAMILY C"/>
    <property type="match status" value="1"/>
</dbReference>
<keyword evidence="3" id="KW-0732">Signal</keyword>
<dbReference type="AlphaFoldDB" id="A0A5N5X3L6"/>
<dbReference type="Pfam" id="PF00005">
    <property type="entry name" value="ABC_tran"/>
    <property type="match status" value="1"/>
</dbReference>
<keyword evidence="6" id="KW-1185">Reference proteome</keyword>
<evidence type="ECO:0000256" key="2">
    <source>
        <dbReference type="ARBA" id="ARBA00022840"/>
    </source>
</evidence>
<keyword evidence="2" id="KW-0067">ATP-binding</keyword>
<feature type="signal peptide" evidence="3">
    <location>
        <begin position="1"/>
        <end position="22"/>
    </location>
</feature>
<dbReference type="GO" id="GO:0005524">
    <property type="term" value="F:ATP binding"/>
    <property type="evidence" value="ECO:0007669"/>
    <property type="project" value="UniProtKB-KW"/>
</dbReference>
<dbReference type="InterPro" id="IPR003593">
    <property type="entry name" value="AAA+_ATPase"/>
</dbReference>
<protein>
    <submittedName>
        <fullName evidence="5">P-loop containing nucleoside triphosphate hydrolase protein</fullName>
    </submittedName>
</protein>
<dbReference type="InterPro" id="IPR003439">
    <property type="entry name" value="ABC_transporter-like_ATP-bd"/>
</dbReference>
<evidence type="ECO:0000259" key="4">
    <source>
        <dbReference type="SMART" id="SM00382"/>
    </source>
</evidence>
<accession>A0A5N5X3L6</accession>
<feature type="domain" description="AAA+ ATPase" evidence="4">
    <location>
        <begin position="92"/>
        <end position="249"/>
    </location>
</feature>
<evidence type="ECO:0000313" key="5">
    <source>
        <dbReference type="EMBL" id="KAB8073890.1"/>
    </source>
</evidence>
<name>A0A5N5X3L6_9EURO</name>
<dbReference type="SMART" id="SM00382">
    <property type="entry name" value="AAA"/>
    <property type="match status" value="1"/>
</dbReference>
<dbReference type="GO" id="GO:0042626">
    <property type="term" value="F:ATPase-coupled transmembrane transporter activity"/>
    <property type="evidence" value="ECO:0007669"/>
    <property type="project" value="TreeGrafter"/>
</dbReference>
<evidence type="ECO:0000256" key="3">
    <source>
        <dbReference type="SAM" id="SignalP"/>
    </source>
</evidence>
<evidence type="ECO:0000313" key="6">
    <source>
        <dbReference type="Proteomes" id="UP000326565"/>
    </source>
</evidence>
<gene>
    <name evidence="5" type="ORF">BDV29DRAFT_191418</name>
</gene>
<dbReference type="EMBL" id="ML732219">
    <property type="protein sequence ID" value="KAB8073890.1"/>
    <property type="molecule type" value="Genomic_DNA"/>
</dbReference>
<feature type="chain" id="PRO_5025042367" evidence="3">
    <location>
        <begin position="23"/>
        <end position="256"/>
    </location>
</feature>
<dbReference type="OrthoDB" id="6500128at2759"/>
<dbReference type="GO" id="GO:0016020">
    <property type="term" value="C:membrane"/>
    <property type="evidence" value="ECO:0007669"/>
    <property type="project" value="TreeGrafter"/>
</dbReference>
<keyword evidence="5" id="KW-0378">Hydrolase</keyword>
<sequence length="256" mass="27390">MVTALAVIFSMTLAMELHSTTSDDLLLPVSFDVVIAWTSLETSLGAIARVKTFSRMTPNKKKAGRKRANSPNCAKYANGTCVVSNPSLKVSAGQNIGLCGRTGSGKSFLILSLLCLVDLSGGKILTDKVDIATIGREELRERLISISQDPVIISGTVRNKANPLGTSTDEDIVTGQQQLFCLARAMLRKSESRSLILDEATSSVDSGTDAIVQRVIKEEFADHTTISVAHKVHTSMDLDKVAVLDGGMLSTNTSYI</sequence>
<keyword evidence="1" id="KW-0547">Nucleotide-binding</keyword>
<dbReference type="GO" id="GO:0016887">
    <property type="term" value="F:ATP hydrolysis activity"/>
    <property type="evidence" value="ECO:0007669"/>
    <property type="project" value="InterPro"/>
</dbReference>